<sequence length="106" mass="11816">MEDDSESVSAPGTDAADAVLEVHSVAPTAALYRTMTNGENDTISSSERHDLDTRLHPRALLREDELSTGEIHSRFVQQDRHLKWEDVLAVHVLMQAVEVVRAVLKQ</sequence>
<evidence type="ECO:0000313" key="1">
    <source>
        <dbReference type="EMBL" id="QEL15454.1"/>
    </source>
</evidence>
<reference evidence="2" key="1">
    <citation type="submission" date="2019-08" db="EMBL/GenBank/DDBJ databases">
        <title>Limnoglobus roseus gen. nov., sp. nov., a novel freshwater planctomycete with a giant genome from the family Gemmataceae.</title>
        <authorList>
            <person name="Kulichevskaya I.S."/>
            <person name="Naumoff D.G."/>
            <person name="Miroshnikov K."/>
            <person name="Ivanova A."/>
            <person name="Philippov D.A."/>
            <person name="Hakobyan A."/>
            <person name="Rijpstra I.C."/>
            <person name="Sinninghe Damste J.S."/>
            <person name="Liesack W."/>
            <person name="Dedysh S.N."/>
        </authorList>
    </citation>
    <scope>NUCLEOTIDE SEQUENCE [LARGE SCALE GENOMIC DNA]</scope>
    <source>
        <strain evidence="2">PX52</strain>
    </source>
</reference>
<protein>
    <submittedName>
        <fullName evidence="1">Uncharacterized protein</fullName>
    </submittedName>
</protein>
<dbReference type="EMBL" id="CP042425">
    <property type="protein sequence ID" value="QEL15454.1"/>
    <property type="molecule type" value="Genomic_DNA"/>
</dbReference>
<dbReference type="AlphaFoldDB" id="A0A5C1AE99"/>
<proteinExistence type="predicted"/>
<keyword evidence="2" id="KW-1185">Reference proteome</keyword>
<name>A0A5C1AE99_9BACT</name>
<accession>A0A5C1AE99</accession>
<gene>
    <name evidence="1" type="ORF">PX52LOC_02374</name>
</gene>
<dbReference type="Proteomes" id="UP000324974">
    <property type="component" value="Chromosome"/>
</dbReference>
<organism evidence="1 2">
    <name type="scientific">Limnoglobus roseus</name>
    <dbReference type="NCBI Taxonomy" id="2598579"/>
    <lineage>
        <taxon>Bacteria</taxon>
        <taxon>Pseudomonadati</taxon>
        <taxon>Planctomycetota</taxon>
        <taxon>Planctomycetia</taxon>
        <taxon>Gemmatales</taxon>
        <taxon>Gemmataceae</taxon>
        <taxon>Limnoglobus</taxon>
    </lineage>
</organism>
<evidence type="ECO:0000313" key="2">
    <source>
        <dbReference type="Proteomes" id="UP000324974"/>
    </source>
</evidence>
<dbReference type="KEGG" id="lrs:PX52LOC_02374"/>